<dbReference type="PRINTS" id="PR00791">
    <property type="entry name" value="PEPDIPTASEA"/>
</dbReference>
<evidence type="ECO:0000256" key="8">
    <source>
        <dbReference type="RuleBase" id="RU361144"/>
    </source>
</evidence>
<sequence>MGQLLKLFFLLTITFLVFLNISLCQTTFPTEVTDVTNIPVAITSISNIGDENDGKKVFNEEEIFVTTQKLQINNLTNNNSSDEEKTLVSKDLFEEKEIQLSAQSSTEVIKKIKNDEVRINFDNLDKEDYHDTVENIKPAEVDNEVIDELVNKFLNTGSISGEPKEKPTFINKNFIKLINSSNYWKLDNIKEEFSIDNEEEAQKWLEGYNKEAKKVLKEVSLASWNYFVGVTPTTKQSLNEAEEVLGYFLSSTSKQAKQFNVKNIKDSLISKQLRLISVDGVKALGENKSMEHDNILAEINKIFVNTDICDGKDVQHCIYKVTDLSSIIPQEDNVNRLTKLWKSFRDKAANSTRDNYIKLVNILNESAKAAGFLNTAAMWNSPFDLSTRDTPPEINIMNEVQNIQNNLMPLYKEIHTYIRHYLPVIYQNATNITRDGPIPGHLLKSYNGDDWSAFYDTTKPFDDIEDIESEIMNALHSQNITVKGMFTKAYRYFKYLGFEKAPSSVWSKSVFTRLWSRSMICNPSTSIDMNDDNDYRIKTCEILGIKGFKQAHKLIADMYYQFESKDQPLLLHDAPNPSFKSALSNAISIAAGNTDYLKSLKLLPENYVISENAKINSLFKEAIEEFVKLPSYLIADLFRQEIFDGTLSPEQWNEEWWRLRTNLQGIKSPLNNDKNDNDVLVNTYVTQKHSPAIRYIISYVIQFQILRALCPDTPSDMLFNGCILDKDIMSKIEIIMKEGATIDYLTALEMITGDRKFDSTPIIEYFSPLYEWLKKYNKEKGLYVGWDGKGEEFKESELPKIEVVQTGIGRDEFGNEGKIAYPGQDCSKGEDCLLESICNGTRCICGEGLFTLEVAGTYSCVKGNPNKAGFGDGSGGLLIGLFEQSSTTTTTLSPSTSSISHESRATTSTISKENKGLKNNFNYILVIFLLSFYLFQN</sequence>
<evidence type="ECO:0000313" key="11">
    <source>
        <dbReference type="WBParaSite" id="TCONS_00015262.p1"/>
    </source>
</evidence>
<keyword evidence="10" id="KW-1185">Reference proteome</keyword>
<dbReference type="PANTHER" id="PTHR10514:SF27">
    <property type="entry name" value="ANGIOTENSIN-CONVERTING ENZYME"/>
    <property type="match status" value="1"/>
</dbReference>
<evidence type="ECO:0000256" key="9">
    <source>
        <dbReference type="SAM" id="SignalP"/>
    </source>
</evidence>
<reference evidence="11" key="1">
    <citation type="submission" date="2024-02" db="UniProtKB">
        <authorList>
            <consortium name="WormBaseParasite"/>
        </authorList>
    </citation>
    <scope>IDENTIFICATION</scope>
</reference>
<dbReference type="GO" id="GO:0008237">
    <property type="term" value="F:metallopeptidase activity"/>
    <property type="evidence" value="ECO:0007669"/>
    <property type="project" value="UniProtKB-KW"/>
</dbReference>
<protein>
    <recommendedName>
        <fullName evidence="8">Angiotensin-converting enzyme</fullName>
        <ecNumber evidence="8">3.4.-.-</ecNumber>
    </recommendedName>
</protein>
<organism evidence="10 11">
    <name type="scientific">Strongyloides stercoralis</name>
    <name type="common">Threadworm</name>
    <dbReference type="NCBI Taxonomy" id="6248"/>
    <lineage>
        <taxon>Eukaryota</taxon>
        <taxon>Metazoa</taxon>
        <taxon>Ecdysozoa</taxon>
        <taxon>Nematoda</taxon>
        <taxon>Chromadorea</taxon>
        <taxon>Rhabditida</taxon>
        <taxon>Tylenchina</taxon>
        <taxon>Panagrolaimomorpha</taxon>
        <taxon>Strongyloidoidea</taxon>
        <taxon>Strongyloididae</taxon>
        <taxon>Strongyloides</taxon>
    </lineage>
</organism>
<keyword evidence="2 9" id="KW-0732">Signal</keyword>
<evidence type="ECO:0000256" key="7">
    <source>
        <dbReference type="PROSITE-ProRule" id="PRU01355"/>
    </source>
</evidence>
<keyword evidence="3 6" id="KW-1015">Disulfide bond</keyword>
<evidence type="ECO:0000256" key="1">
    <source>
        <dbReference type="ARBA" id="ARBA00008139"/>
    </source>
</evidence>
<dbReference type="CDD" id="cd06461">
    <property type="entry name" value="M2_ACE"/>
    <property type="match status" value="1"/>
</dbReference>
<keyword evidence="8" id="KW-0862">Zinc</keyword>
<dbReference type="EC" id="3.4.-.-" evidence="8"/>
<evidence type="ECO:0000256" key="3">
    <source>
        <dbReference type="ARBA" id="ARBA00023157"/>
    </source>
</evidence>
<feature type="disulfide bond" evidence="6">
    <location>
        <begin position="521"/>
        <end position="540"/>
    </location>
</feature>
<dbReference type="SUPFAM" id="SSF55486">
    <property type="entry name" value="Metalloproteases ('zincins'), catalytic domain"/>
    <property type="match status" value="1"/>
</dbReference>
<name>A0AAF5DLT1_STRER</name>
<keyword evidence="8" id="KW-0121">Carboxypeptidase</keyword>
<dbReference type="AlphaFoldDB" id="A0AAF5DLT1"/>
<comment type="similarity">
    <text evidence="1 7 8">Belongs to the peptidase M2 family.</text>
</comment>
<dbReference type="GO" id="GO:0006508">
    <property type="term" value="P:proteolysis"/>
    <property type="evidence" value="ECO:0007669"/>
    <property type="project" value="UniProtKB-KW"/>
</dbReference>
<keyword evidence="8" id="KW-0479">Metal-binding</keyword>
<dbReference type="Proteomes" id="UP000035681">
    <property type="component" value="Unplaced"/>
</dbReference>
<feature type="chain" id="PRO_5042289105" description="Angiotensin-converting enzyme" evidence="9">
    <location>
        <begin position="25"/>
        <end position="937"/>
    </location>
</feature>
<evidence type="ECO:0000256" key="2">
    <source>
        <dbReference type="ARBA" id="ARBA00022729"/>
    </source>
</evidence>
<dbReference type="GO" id="GO:0016020">
    <property type="term" value="C:membrane"/>
    <property type="evidence" value="ECO:0007669"/>
    <property type="project" value="InterPro"/>
</dbReference>
<evidence type="ECO:0000256" key="6">
    <source>
        <dbReference type="PIRSR" id="PIRSR601548-4"/>
    </source>
</evidence>
<evidence type="ECO:0000313" key="10">
    <source>
        <dbReference type="Proteomes" id="UP000035681"/>
    </source>
</evidence>
<dbReference type="WBParaSite" id="TCONS_00015262.p1">
    <property type="protein sequence ID" value="TCONS_00015262.p1"/>
    <property type="gene ID" value="XLOC_009391"/>
</dbReference>
<dbReference type="GO" id="GO:0008241">
    <property type="term" value="F:peptidyl-dipeptidase activity"/>
    <property type="evidence" value="ECO:0007669"/>
    <property type="project" value="InterPro"/>
</dbReference>
<feature type="signal peptide" evidence="9">
    <location>
        <begin position="1"/>
        <end position="24"/>
    </location>
</feature>
<feature type="disulfide bond" evidence="6">
    <location>
        <begin position="710"/>
        <end position="722"/>
    </location>
</feature>
<dbReference type="PROSITE" id="PS52011">
    <property type="entry name" value="PEPTIDASE_M2"/>
    <property type="match status" value="1"/>
</dbReference>
<keyword evidence="8" id="KW-0378">Hydrolase</keyword>
<comment type="caution">
    <text evidence="7">Lacks conserved residue(s) required for the propagation of feature annotation.</text>
</comment>
<proteinExistence type="inferred from homology"/>
<evidence type="ECO:0000256" key="4">
    <source>
        <dbReference type="ARBA" id="ARBA00023180"/>
    </source>
</evidence>
<accession>A0AAF5DLT1</accession>
<dbReference type="GO" id="GO:0046872">
    <property type="term" value="F:metal ion binding"/>
    <property type="evidence" value="ECO:0007669"/>
    <property type="project" value="UniProtKB-KW"/>
</dbReference>
<keyword evidence="8" id="KW-0645">Protease</keyword>
<dbReference type="InterPro" id="IPR001548">
    <property type="entry name" value="Peptidase_M2"/>
</dbReference>
<dbReference type="PANTHER" id="PTHR10514">
    <property type="entry name" value="ANGIOTENSIN-CONVERTING ENZYME"/>
    <property type="match status" value="1"/>
</dbReference>
<evidence type="ECO:0000256" key="5">
    <source>
        <dbReference type="PIRSR" id="PIRSR601548-2"/>
    </source>
</evidence>
<feature type="disulfide bond" evidence="6 7">
    <location>
        <begin position="309"/>
        <end position="317"/>
    </location>
</feature>
<keyword evidence="8" id="KW-0482">Metalloprotease</keyword>
<feature type="binding site" evidence="5">
    <location>
        <position position="694"/>
    </location>
    <ligand>
        <name>chloride</name>
        <dbReference type="ChEBI" id="CHEBI:17996"/>
        <label>1</label>
    </ligand>
</feature>
<dbReference type="Pfam" id="PF01401">
    <property type="entry name" value="Peptidase_M2"/>
    <property type="match status" value="1"/>
</dbReference>
<comment type="cofactor">
    <cofactor evidence="8">
        <name>Zn(2+)</name>
        <dbReference type="ChEBI" id="CHEBI:29105"/>
    </cofactor>
    <text evidence="8">Binds 1 zinc ion per subunit.</text>
</comment>
<keyword evidence="4 8" id="KW-0325">Glycoprotein</keyword>
<dbReference type="GO" id="GO:0004180">
    <property type="term" value="F:carboxypeptidase activity"/>
    <property type="evidence" value="ECO:0007669"/>
    <property type="project" value="UniProtKB-KW"/>
</dbReference>